<organism evidence="1 2">
    <name type="scientific">Candidula unifasciata</name>
    <dbReference type="NCBI Taxonomy" id="100452"/>
    <lineage>
        <taxon>Eukaryota</taxon>
        <taxon>Metazoa</taxon>
        <taxon>Spiralia</taxon>
        <taxon>Lophotrochozoa</taxon>
        <taxon>Mollusca</taxon>
        <taxon>Gastropoda</taxon>
        <taxon>Heterobranchia</taxon>
        <taxon>Euthyneura</taxon>
        <taxon>Panpulmonata</taxon>
        <taxon>Eupulmonata</taxon>
        <taxon>Stylommatophora</taxon>
        <taxon>Helicina</taxon>
        <taxon>Helicoidea</taxon>
        <taxon>Geomitridae</taxon>
        <taxon>Candidula</taxon>
    </lineage>
</organism>
<keyword evidence="2" id="KW-1185">Reference proteome</keyword>
<evidence type="ECO:0000313" key="2">
    <source>
        <dbReference type="Proteomes" id="UP000678393"/>
    </source>
</evidence>
<dbReference type="PANTHER" id="PTHR45713:SF6">
    <property type="entry name" value="F5_8 TYPE C DOMAIN-CONTAINING PROTEIN"/>
    <property type="match status" value="1"/>
</dbReference>
<dbReference type="PANTHER" id="PTHR45713">
    <property type="entry name" value="FTP DOMAIN-CONTAINING PROTEIN"/>
    <property type="match status" value="1"/>
</dbReference>
<evidence type="ECO:0000313" key="1">
    <source>
        <dbReference type="EMBL" id="CAG5124778.1"/>
    </source>
</evidence>
<proteinExistence type="predicted"/>
<dbReference type="SUPFAM" id="SSF49785">
    <property type="entry name" value="Galactose-binding domain-like"/>
    <property type="match status" value="1"/>
</dbReference>
<protein>
    <submittedName>
        <fullName evidence="1">Uncharacterized protein</fullName>
    </submittedName>
</protein>
<comment type="caution">
    <text evidence="1">The sequence shown here is derived from an EMBL/GenBank/DDBJ whole genome shotgun (WGS) entry which is preliminary data.</text>
</comment>
<dbReference type="EMBL" id="CAJHNH020001875">
    <property type="protein sequence ID" value="CAG5124778.1"/>
    <property type="molecule type" value="Genomic_DNA"/>
</dbReference>
<feature type="non-terminal residue" evidence="1">
    <location>
        <position position="176"/>
    </location>
</feature>
<dbReference type="Gene3D" id="2.60.120.260">
    <property type="entry name" value="Galactose-binding domain-like"/>
    <property type="match status" value="1"/>
</dbReference>
<dbReference type="Proteomes" id="UP000678393">
    <property type="component" value="Unassembled WGS sequence"/>
</dbReference>
<dbReference type="InterPro" id="IPR008979">
    <property type="entry name" value="Galactose-bd-like_sf"/>
</dbReference>
<name>A0A8S3Z9B2_9EUPU</name>
<dbReference type="AlphaFoldDB" id="A0A8S3Z9B2"/>
<gene>
    <name evidence="1" type="ORF">CUNI_LOCUS10336</name>
</gene>
<dbReference type="OrthoDB" id="6159258at2759"/>
<reference evidence="1" key="1">
    <citation type="submission" date="2021-04" db="EMBL/GenBank/DDBJ databases">
        <authorList>
            <consortium name="Molecular Ecology Group"/>
        </authorList>
    </citation>
    <scope>NUCLEOTIDE SEQUENCE</scope>
</reference>
<accession>A0A8S3Z9B2</accession>
<dbReference type="InterPro" id="IPR051941">
    <property type="entry name" value="BG_Antigen-Binding_Lectin"/>
</dbReference>
<sequence>MTYYEDRGRVRFNFTADLAVDGDIRQIFSTKACSSTFQTPTWTLIMPQPRCVHRYIIYNRSDSKMDRLLRFSMQSFDSQNRSLFFYQDSSLVAKQIYTIDHKPFPVSTVIIRSNHTDKTLTLCEVEVYGDSICDYQHYGRECELKCNCFGNEPCFVSTGMCPTGCPAGYMGHACDT</sequence>